<feature type="region of interest" description="Disordered" evidence="1">
    <location>
        <begin position="1"/>
        <end position="142"/>
    </location>
</feature>
<sequence>MLGDNDARRDDGSTGDAEAPLGVVEELDPMDDAGDETDDLDDEYDEYDTNDSGDSDDQDDDEAGHDGDDDAPAEGSGAEAESPWAPVDATPAPEPPVTGDEAVDDATMRLAEAQSGTFAERIEAGEHAHRSLQGRLGGLGGA</sequence>
<dbReference type="RefSeq" id="WP_345505366.1">
    <property type="nucleotide sequence ID" value="NZ_BAABIW010000001.1"/>
</dbReference>
<accession>A0ABP9IZ45</accession>
<reference evidence="3" key="1">
    <citation type="journal article" date="2019" name="Int. J. Syst. Evol. Microbiol.">
        <title>The Global Catalogue of Microorganisms (GCM) 10K type strain sequencing project: providing services to taxonomists for standard genome sequencing and annotation.</title>
        <authorList>
            <consortium name="The Broad Institute Genomics Platform"/>
            <consortium name="The Broad Institute Genome Sequencing Center for Infectious Disease"/>
            <person name="Wu L."/>
            <person name="Ma J."/>
        </authorList>
    </citation>
    <scope>NUCLEOTIDE SEQUENCE [LARGE SCALE GENOMIC DNA]</scope>
    <source>
        <strain evidence="3">JCM 17687</strain>
    </source>
</reference>
<keyword evidence="3" id="KW-1185">Reference proteome</keyword>
<protein>
    <submittedName>
        <fullName evidence="2">Uncharacterized protein</fullName>
    </submittedName>
</protein>
<feature type="compositionally biased region" description="Acidic residues" evidence="1">
    <location>
        <begin position="25"/>
        <end position="72"/>
    </location>
</feature>
<evidence type="ECO:0000313" key="2">
    <source>
        <dbReference type="EMBL" id="GAA5015352.1"/>
    </source>
</evidence>
<feature type="compositionally biased region" description="Basic and acidic residues" evidence="1">
    <location>
        <begin position="1"/>
        <end position="12"/>
    </location>
</feature>
<evidence type="ECO:0000256" key="1">
    <source>
        <dbReference type="SAM" id="MobiDB-lite"/>
    </source>
</evidence>
<proteinExistence type="predicted"/>
<gene>
    <name evidence="2" type="ORF">GCM10023258_00030</name>
</gene>
<organism evidence="2 3">
    <name type="scientific">Terrabacter aeriphilus</name>
    <dbReference type="NCBI Taxonomy" id="515662"/>
    <lineage>
        <taxon>Bacteria</taxon>
        <taxon>Bacillati</taxon>
        <taxon>Actinomycetota</taxon>
        <taxon>Actinomycetes</taxon>
        <taxon>Micrococcales</taxon>
        <taxon>Intrasporangiaceae</taxon>
        <taxon>Terrabacter</taxon>
    </lineage>
</organism>
<name>A0ABP9IZ45_9MICO</name>
<feature type="compositionally biased region" description="Low complexity" evidence="1">
    <location>
        <begin position="73"/>
        <end position="83"/>
    </location>
</feature>
<feature type="compositionally biased region" description="Basic and acidic residues" evidence="1">
    <location>
        <begin position="120"/>
        <end position="129"/>
    </location>
</feature>
<comment type="caution">
    <text evidence="2">The sequence shown here is derived from an EMBL/GenBank/DDBJ whole genome shotgun (WGS) entry which is preliminary data.</text>
</comment>
<dbReference type="Proteomes" id="UP001500427">
    <property type="component" value="Unassembled WGS sequence"/>
</dbReference>
<dbReference type="EMBL" id="BAABIW010000001">
    <property type="protein sequence ID" value="GAA5015352.1"/>
    <property type="molecule type" value="Genomic_DNA"/>
</dbReference>
<evidence type="ECO:0000313" key="3">
    <source>
        <dbReference type="Proteomes" id="UP001500427"/>
    </source>
</evidence>